<keyword evidence="9" id="KW-1185">Reference proteome</keyword>
<feature type="domain" description="ResB-like" evidence="7">
    <location>
        <begin position="198"/>
        <end position="302"/>
    </location>
</feature>
<feature type="transmembrane region" description="Helical" evidence="6">
    <location>
        <begin position="250"/>
        <end position="271"/>
    </location>
</feature>
<name>A0ABQ4N0L0_9BACL</name>
<comment type="subcellular location">
    <subcellularLocation>
        <location evidence="1">Membrane</location>
        <topology evidence="1">Multi-pass membrane protein</topology>
    </subcellularLocation>
</comment>
<dbReference type="Proteomes" id="UP000680304">
    <property type="component" value="Unassembled WGS sequence"/>
</dbReference>
<dbReference type="InterPro" id="IPR007816">
    <property type="entry name" value="ResB-like_domain"/>
</dbReference>
<evidence type="ECO:0000256" key="5">
    <source>
        <dbReference type="ARBA" id="ARBA00023136"/>
    </source>
</evidence>
<comment type="caution">
    <text evidence="8">The sequence shown here is derived from an EMBL/GenBank/DDBJ whole genome shotgun (WGS) entry which is preliminary data.</text>
</comment>
<keyword evidence="5 6" id="KW-0472">Membrane</keyword>
<protein>
    <recommendedName>
        <fullName evidence="7">ResB-like domain-containing protein</fullName>
    </recommendedName>
</protein>
<accession>A0ABQ4N0L0</accession>
<evidence type="ECO:0000256" key="6">
    <source>
        <dbReference type="SAM" id="Phobius"/>
    </source>
</evidence>
<gene>
    <name evidence="8" type="ORF">PACILC2_02760</name>
</gene>
<evidence type="ECO:0000313" key="8">
    <source>
        <dbReference type="EMBL" id="GIQ61708.1"/>
    </source>
</evidence>
<dbReference type="PANTHER" id="PTHR31566">
    <property type="entry name" value="CYTOCHROME C BIOGENESIS PROTEIN CCS1, CHLOROPLASTIC"/>
    <property type="match status" value="1"/>
</dbReference>
<reference evidence="8 9" key="1">
    <citation type="submission" date="2021-04" db="EMBL/GenBank/DDBJ databases">
        <title>Draft genome sequence of Paenibacillus cisolokensis, LC2-13A.</title>
        <authorList>
            <person name="Uke A."/>
            <person name="Chhe C."/>
            <person name="Baramee S."/>
            <person name="Kosugi A."/>
        </authorList>
    </citation>
    <scope>NUCLEOTIDE SEQUENCE [LARGE SCALE GENOMIC DNA]</scope>
    <source>
        <strain evidence="8 9">LC2-13A</strain>
    </source>
</reference>
<evidence type="ECO:0000256" key="3">
    <source>
        <dbReference type="ARBA" id="ARBA00022748"/>
    </source>
</evidence>
<keyword evidence="2 6" id="KW-0812">Transmembrane</keyword>
<dbReference type="EMBL" id="BOVJ01000008">
    <property type="protein sequence ID" value="GIQ61708.1"/>
    <property type="molecule type" value="Genomic_DNA"/>
</dbReference>
<dbReference type="PANTHER" id="PTHR31566:SF0">
    <property type="entry name" value="CYTOCHROME C BIOGENESIS PROTEIN CCS1, CHLOROPLASTIC"/>
    <property type="match status" value="1"/>
</dbReference>
<organism evidence="8 9">
    <name type="scientific">Paenibacillus cisolokensis</name>
    <dbReference type="NCBI Taxonomy" id="1658519"/>
    <lineage>
        <taxon>Bacteria</taxon>
        <taxon>Bacillati</taxon>
        <taxon>Bacillota</taxon>
        <taxon>Bacilli</taxon>
        <taxon>Bacillales</taxon>
        <taxon>Paenibacillaceae</taxon>
        <taxon>Paenibacillus</taxon>
    </lineage>
</organism>
<evidence type="ECO:0000256" key="4">
    <source>
        <dbReference type="ARBA" id="ARBA00022989"/>
    </source>
</evidence>
<proteinExistence type="predicted"/>
<dbReference type="Pfam" id="PF05140">
    <property type="entry name" value="ResB"/>
    <property type="match status" value="2"/>
</dbReference>
<sequence length="325" mass="37321">MLAVLARSIPGWQMDTYVTIPEGQTVQIEGTNYYVKNEKFTVEYYRDEELPEKLKGSLRAKLYETKAVLYVCTEGCGDPTREPVLKEVKRHDIIVNDPLEYEGLKLYQFNYDDRPRLQAVRPVLVDKRSGETYGPFDLPMTDPELKYELGPYTLELKAKYMEFALDKNGEPTTLSREPNAPAFIFMIKGPGLPEGGEPYMYFPLQKDKVAFGQDKINREMAERFEIKVRSMEDVTFSQYTTQLNVRVDKAMPYVWVGAAISMIGLLMGSYWHHRRIWLRIDDGRLSLGAHTNKNWYGMRADVAWALGKMGIQVEPKSLDNGGNKA</sequence>
<feature type="domain" description="ResB-like" evidence="7">
    <location>
        <begin position="1"/>
        <end position="190"/>
    </location>
</feature>
<evidence type="ECO:0000313" key="9">
    <source>
        <dbReference type="Proteomes" id="UP000680304"/>
    </source>
</evidence>
<evidence type="ECO:0000256" key="2">
    <source>
        <dbReference type="ARBA" id="ARBA00022692"/>
    </source>
</evidence>
<keyword evidence="4 6" id="KW-1133">Transmembrane helix</keyword>
<dbReference type="InterPro" id="IPR023494">
    <property type="entry name" value="Cyt_c_bgen_Ccs1/CcsB/ResB"/>
</dbReference>
<evidence type="ECO:0000259" key="7">
    <source>
        <dbReference type="Pfam" id="PF05140"/>
    </source>
</evidence>
<keyword evidence="3" id="KW-0201">Cytochrome c-type biogenesis</keyword>
<evidence type="ECO:0000256" key="1">
    <source>
        <dbReference type="ARBA" id="ARBA00004141"/>
    </source>
</evidence>